<evidence type="ECO:0000313" key="1">
    <source>
        <dbReference type="EMBL" id="AFU86440.1"/>
    </source>
</evidence>
<protein>
    <submittedName>
        <fullName evidence="1">Cytochrome P450 CYP301A1</fullName>
    </submittedName>
</protein>
<organism evidence="1">
    <name type="scientific">Laodelphax striatellus</name>
    <name type="common">Small brown planthopper</name>
    <name type="synonym">Delphax striatella</name>
    <dbReference type="NCBI Taxonomy" id="195883"/>
    <lineage>
        <taxon>Eukaryota</taxon>
        <taxon>Metazoa</taxon>
        <taxon>Ecdysozoa</taxon>
        <taxon>Arthropoda</taxon>
        <taxon>Hexapoda</taxon>
        <taxon>Insecta</taxon>
        <taxon>Pterygota</taxon>
        <taxon>Neoptera</taxon>
        <taxon>Paraneoptera</taxon>
        <taxon>Hemiptera</taxon>
        <taxon>Auchenorrhyncha</taxon>
        <taxon>Fulgoroidea</taxon>
        <taxon>Delphacidae</taxon>
        <taxon>Criomorphinae</taxon>
        <taxon>Laodelphax</taxon>
    </lineage>
</organism>
<accession>K4JQ99</accession>
<dbReference type="EMBL" id="JX876510">
    <property type="protein sequence ID" value="AFU86440.1"/>
    <property type="molecule type" value="mRNA"/>
</dbReference>
<proteinExistence type="evidence at transcript level"/>
<dbReference type="AlphaFoldDB" id="K4JQ99"/>
<name>K4JQ99_LAOST</name>
<reference evidence="1" key="1">
    <citation type="journal article" date="2013" name="PLoS ONE">
        <title>Overexpression of Multiple Detoxification Genes in Deltamethrin Resistant Laodelphax striatellus (Hemiptera: Delphacidae) in China.</title>
        <authorList>
            <person name="Xu L."/>
            <person name="Wu M."/>
            <person name="Han Z."/>
        </authorList>
    </citation>
    <scope>NUCLEOTIDE SEQUENCE</scope>
    <source>
        <tissue evidence="1">Whole body</tissue>
    </source>
</reference>
<sequence>MFLTYLPHSGVGTYLQKGNFSSSRAMFLNANLAPLIIFIGSESSAKFGSKHPRRTSRAILPIHSSAHLCMSLSKSFGSSSCSSRI</sequence>